<feature type="binding site" evidence="4">
    <location>
        <position position="296"/>
    </location>
    <ligand>
        <name>pyridoxal 5'-phosphate</name>
        <dbReference type="ChEBI" id="CHEBI:597326"/>
    </ligand>
</feature>
<dbReference type="Gene3D" id="3.40.640.10">
    <property type="entry name" value="Type I PLP-dependent aspartate aminotransferase-like (Major domain)"/>
    <property type="match status" value="1"/>
</dbReference>
<sequence length="430" mass="47749">MTTDILPSPLSRFDGTREEAERYDRADPLGFLRDRFVHAEPDLLYLDGNSLGRLPADTPDFVADVIRDGWGRGLIRSWHDWIDWNRRIGDRLAEHVLGARPGEVVLSDSSTVNLYKLAWAALDHAPGRRALVVDADDFPTNRYVVQGLARQRGLDLRLVHSDPDRGLDPERLRAALDDQVALVVLSSVAYRSGALADMAAVNALAREAGALVLWDLSHAAGAVPVRLTEDGADLAVGCTYKYLNGGPGSPAFLYVRSSLQRRLRQPIQGWFGQRDQFAMAADFDPVETVDRFLTGTPPMLSTAALVPALALVEEAGVERLRAKGRLLGELAVDLAARWLAPLGFRLASPEDPDRRGSHVTLWHPDAWRICRALADDAGVVCDYREPDRLRIGPSPAYTRFTDVWDALARTRRLVESARYTRLPRERARIT</sequence>
<dbReference type="HAMAP" id="MF_01970">
    <property type="entry name" value="Kynureninase"/>
    <property type="match status" value="1"/>
</dbReference>
<comment type="pathway">
    <text evidence="4 6">Amino-acid degradation; L-kynurenine degradation; L-alanine and anthranilate from L-kynurenine: step 1/1.</text>
</comment>
<dbReference type="Pfam" id="PF22580">
    <property type="entry name" value="KYNU_C"/>
    <property type="match status" value="1"/>
</dbReference>
<evidence type="ECO:0000313" key="8">
    <source>
        <dbReference type="Proteomes" id="UP001601288"/>
    </source>
</evidence>
<dbReference type="PIRSF" id="PIRSF038800">
    <property type="entry name" value="KYNU"/>
    <property type="match status" value="1"/>
</dbReference>
<evidence type="ECO:0000256" key="3">
    <source>
        <dbReference type="ARBA" id="ARBA00022898"/>
    </source>
</evidence>
<comment type="catalytic activity">
    <reaction evidence="6">
        <text>3-hydroxy-L-kynurenine + H2O = 3-hydroxyanthranilate + L-alanine + H(+)</text>
        <dbReference type="Rhea" id="RHEA:25143"/>
        <dbReference type="ChEBI" id="CHEBI:15377"/>
        <dbReference type="ChEBI" id="CHEBI:15378"/>
        <dbReference type="ChEBI" id="CHEBI:36559"/>
        <dbReference type="ChEBI" id="CHEBI:57972"/>
        <dbReference type="ChEBI" id="CHEBI:58125"/>
        <dbReference type="EC" id="3.7.1.3"/>
    </reaction>
</comment>
<comment type="caution">
    <text evidence="4">Lacks conserved residue(s) required for the propagation of feature annotation.</text>
</comment>
<organism evidence="7 8">
    <name type="scientific">Streptomyces massasporeus</name>
    <dbReference type="NCBI Taxonomy" id="67324"/>
    <lineage>
        <taxon>Bacteria</taxon>
        <taxon>Bacillati</taxon>
        <taxon>Actinomycetota</taxon>
        <taxon>Actinomycetes</taxon>
        <taxon>Kitasatosporales</taxon>
        <taxon>Streptomycetaceae</taxon>
        <taxon>Streptomyces</taxon>
    </lineage>
</organism>
<dbReference type="NCBIfam" id="TIGR01814">
    <property type="entry name" value="kynureninase"/>
    <property type="match status" value="1"/>
</dbReference>
<comment type="similarity">
    <text evidence="4 6">Belongs to the kynureninase family.</text>
</comment>
<dbReference type="Gene3D" id="3.90.1150.10">
    <property type="entry name" value="Aspartate Aminotransferase, domain 1"/>
    <property type="match status" value="1"/>
</dbReference>
<keyword evidence="3 4" id="KW-0663">Pyridoxal phosphate</keyword>
<comment type="catalytic activity">
    <reaction evidence="4 6">
        <text>L-kynurenine + H2O = anthranilate + L-alanine + H(+)</text>
        <dbReference type="Rhea" id="RHEA:16813"/>
        <dbReference type="ChEBI" id="CHEBI:15377"/>
        <dbReference type="ChEBI" id="CHEBI:15378"/>
        <dbReference type="ChEBI" id="CHEBI:16567"/>
        <dbReference type="ChEBI" id="CHEBI:57959"/>
        <dbReference type="ChEBI" id="CHEBI:57972"/>
        <dbReference type="EC" id="3.7.1.3"/>
    </reaction>
</comment>
<protein>
    <recommendedName>
        <fullName evidence="4 5">Kynureninase</fullName>
        <ecNumber evidence="4 5">3.7.1.3</ecNumber>
    </recommendedName>
    <alternativeName>
        <fullName evidence="4">L-kynurenine hydrolase</fullName>
    </alternativeName>
</protein>
<evidence type="ECO:0000256" key="1">
    <source>
        <dbReference type="ARBA" id="ARBA00022642"/>
    </source>
</evidence>
<name>A0ABW6L3I2_9ACTN</name>
<feature type="binding site" evidence="4">
    <location>
        <position position="270"/>
    </location>
    <ligand>
        <name>pyridoxal 5'-phosphate</name>
        <dbReference type="ChEBI" id="CHEBI:597326"/>
    </ligand>
</feature>
<feature type="binding site" evidence="4">
    <location>
        <position position="218"/>
    </location>
    <ligand>
        <name>pyridoxal 5'-phosphate</name>
        <dbReference type="ChEBI" id="CHEBI:597326"/>
    </ligand>
</feature>
<comment type="function">
    <text evidence="4 6">Catalyzes the cleavage of L-kynurenine (L-Kyn) and L-3-hydroxykynurenine (L-3OHKyn) into anthranilic acid (AA) and 3-hydroxyanthranilic acid (3-OHAA), respectively.</text>
</comment>
<evidence type="ECO:0000256" key="6">
    <source>
        <dbReference type="PIRNR" id="PIRNR038800"/>
    </source>
</evidence>
<accession>A0ABW6L3I2</accession>
<dbReference type="InterPro" id="IPR010111">
    <property type="entry name" value="Kynureninase"/>
</dbReference>
<dbReference type="RefSeq" id="WP_358283425.1">
    <property type="nucleotide sequence ID" value="NZ_JBEYGJ010000016.1"/>
</dbReference>
<evidence type="ECO:0000313" key="7">
    <source>
        <dbReference type="EMBL" id="MFE9223065.1"/>
    </source>
</evidence>
<dbReference type="PANTHER" id="PTHR14084:SF0">
    <property type="entry name" value="KYNURENINASE"/>
    <property type="match status" value="1"/>
</dbReference>
<comment type="cofactor">
    <cofactor evidence="4 6">
        <name>pyridoxal 5'-phosphate</name>
        <dbReference type="ChEBI" id="CHEBI:597326"/>
    </cofactor>
</comment>
<dbReference type="EC" id="3.7.1.3" evidence="4 5"/>
<feature type="modified residue" description="N6-(pyridoxal phosphate)lysine" evidence="4">
    <location>
        <position position="241"/>
    </location>
</feature>
<dbReference type="InterPro" id="IPR015421">
    <property type="entry name" value="PyrdxlP-dep_Trfase_major"/>
</dbReference>
<keyword evidence="8" id="KW-1185">Reference proteome</keyword>
<keyword evidence="1 4" id="KW-0662">Pyridine nucleotide biosynthesis</keyword>
<keyword evidence="2 4" id="KW-0378">Hydrolase</keyword>
<gene>
    <name evidence="4 7" type="primary">kynU</name>
    <name evidence="7" type="ORF">ACFYM3_00215</name>
</gene>
<evidence type="ECO:0000256" key="5">
    <source>
        <dbReference type="NCBIfam" id="TIGR01814"/>
    </source>
</evidence>
<proteinExistence type="inferred from homology"/>
<comment type="subunit">
    <text evidence="4 6">Homodimer.</text>
</comment>
<feature type="binding site" evidence="4">
    <location>
        <position position="215"/>
    </location>
    <ligand>
        <name>pyridoxal 5'-phosphate</name>
        <dbReference type="ChEBI" id="CHEBI:597326"/>
    </ligand>
</feature>
<evidence type="ECO:0000256" key="2">
    <source>
        <dbReference type="ARBA" id="ARBA00022801"/>
    </source>
</evidence>
<dbReference type="Proteomes" id="UP001601288">
    <property type="component" value="Unassembled WGS sequence"/>
</dbReference>
<comment type="caution">
    <text evidence="7">The sequence shown here is derived from an EMBL/GenBank/DDBJ whole genome shotgun (WGS) entry which is preliminary data.</text>
</comment>
<dbReference type="GO" id="GO:0030429">
    <property type="term" value="F:kynureninase activity"/>
    <property type="evidence" value="ECO:0007669"/>
    <property type="project" value="UniProtKB-EC"/>
</dbReference>
<dbReference type="InterPro" id="IPR015422">
    <property type="entry name" value="PyrdxlP-dep_Trfase_small"/>
</dbReference>
<feature type="binding site" evidence="4">
    <location>
        <position position="111"/>
    </location>
    <ligand>
        <name>pyridoxal 5'-phosphate</name>
        <dbReference type="ChEBI" id="CHEBI:597326"/>
    </ligand>
</feature>
<dbReference type="EMBL" id="JBIAFP010000001">
    <property type="protein sequence ID" value="MFE9223065.1"/>
    <property type="molecule type" value="Genomic_DNA"/>
</dbReference>
<dbReference type="SUPFAM" id="SSF53383">
    <property type="entry name" value="PLP-dependent transferases"/>
    <property type="match status" value="1"/>
</dbReference>
<evidence type="ECO:0000256" key="4">
    <source>
        <dbReference type="HAMAP-Rule" id="MF_01970"/>
    </source>
</evidence>
<comment type="pathway">
    <text evidence="4 6">Cofactor biosynthesis; NAD(+) biosynthesis; quinolinate from L-kynurenine: step 2/3.</text>
</comment>
<feature type="binding site" evidence="4">
    <location>
        <position position="240"/>
    </location>
    <ligand>
        <name>pyridoxal 5'-phosphate</name>
        <dbReference type="ChEBI" id="CHEBI:597326"/>
    </ligand>
</feature>
<dbReference type="PANTHER" id="PTHR14084">
    <property type="entry name" value="KYNURENINASE"/>
    <property type="match status" value="1"/>
</dbReference>
<reference evidence="7 8" key="1">
    <citation type="submission" date="2024-10" db="EMBL/GenBank/DDBJ databases">
        <title>The Natural Products Discovery Center: Release of the First 8490 Sequenced Strains for Exploring Actinobacteria Biosynthetic Diversity.</title>
        <authorList>
            <person name="Kalkreuter E."/>
            <person name="Kautsar S.A."/>
            <person name="Yang D."/>
            <person name="Bader C.D."/>
            <person name="Teijaro C.N."/>
            <person name="Fluegel L."/>
            <person name="Davis C.M."/>
            <person name="Simpson J.R."/>
            <person name="Lauterbach L."/>
            <person name="Steele A.D."/>
            <person name="Gui C."/>
            <person name="Meng S."/>
            <person name="Li G."/>
            <person name="Viehrig K."/>
            <person name="Ye F."/>
            <person name="Su P."/>
            <person name="Kiefer A.F."/>
            <person name="Nichols A."/>
            <person name="Cepeda A.J."/>
            <person name="Yan W."/>
            <person name="Fan B."/>
            <person name="Jiang Y."/>
            <person name="Adhikari A."/>
            <person name="Zheng C.-J."/>
            <person name="Schuster L."/>
            <person name="Cowan T.M."/>
            <person name="Smanski M.J."/>
            <person name="Chevrette M.G."/>
            <person name="De Carvalho L.P.S."/>
            <person name="Shen B."/>
        </authorList>
    </citation>
    <scope>NUCLEOTIDE SEQUENCE [LARGE SCALE GENOMIC DNA]</scope>
    <source>
        <strain evidence="7 8">NPDC007066</strain>
    </source>
</reference>
<dbReference type="InterPro" id="IPR015424">
    <property type="entry name" value="PyrdxlP-dep_Trfase"/>
</dbReference>